<dbReference type="CDD" id="cd23163">
    <property type="entry name" value="Prefoldin_2"/>
    <property type="match status" value="1"/>
</dbReference>
<dbReference type="InterPro" id="IPR009053">
    <property type="entry name" value="Prefoldin"/>
</dbReference>
<name>A0AAW2Z2H7_9EUKA</name>
<evidence type="ECO:0000256" key="1">
    <source>
        <dbReference type="ARBA" id="ARBA00008045"/>
    </source>
</evidence>
<protein>
    <recommendedName>
        <fullName evidence="6">Prefoldin subunit 2</fullName>
    </recommendedName>
</protein>
<sequence>MAEREFTNEQQVVEHFQKLQSEYQSIANTISELELEKKDHDNVLQALKDLNDENRKTFRLVGQVLVERTVKETIPAVQDNSDNLGITIKKFTEQLNDKTLELNAFKTRYKIKFRGESDNTKVKERSSQGVLHSE</sequence>
<dbReference type="GO" id="GO:0016272">
    <property type="term" value="C:prefoldin complex"/>
    <property type="evidence" value="ECO:0007669"/>
    <property type="project" value="InterPro"/>
</dbReference>
<dbReference type="GO" id="GO:0051082">
    <property type="term" value="F:unfolded protein binding"/>
    <property type="evidence" value="ECO:0007669"/>
    <property type="project" value="InterPro"/>
</dbReference>
<dbReference type="InterPro" id="IPR002777">
    <property type="entry name" value="PFD_beta-like"/>
</dbReference>
<evidence type="ECO:0000313" key="5">
    <source>
        <dbReference type="Proteomes" id="UP001431209"/>
    </source>
</evidence>
<evidence type="ECO:0008006" key="6">
    <source>
        <dbReference type="Google" id="ProtNLM"/>
    </source>
</evidence>
<evidence type="ECO:0000256" key="3">
    <source>
        <dbReference type="SAM" id="Coils"/>
    </source>
</evidence>
<dbReference type="EMBL" id="JAOPGA020000966">
    <property type="protein sequence ID" value="KAL0483514.1"/>
    <property type="molecule type" value="Genomic_DNA"/>
</dbReference>
<dbReference type="Gene3D" id="1.10.287.370">
    <property type="match status" value="1"/>
</dbReference>
<keyword evidence="5" id="KW-1185">Reference proteome</keyword>
<feature type="coiled-coil region" evidence="3">
    <location>
        <begin position="16"/>
        <end position="53"/>
    </location>
</feature>
<dbReference type="GO" id="GO:0006457">
    <property type="term" value="P:protein folding"/>
    <property type="evidence" value="ECO:0007669"/>
    <property type="project" value="InterPro"/>
</dbReference>
<dbReference type="SUPFAM" id="SSF46579">
    <property type="entry name" value="Prefoldin"/>
    <property type="match status" value="1"/>
</dbReference>
<dbReference type="Pfam" id="PF01920">
    <property type="entry name" value="Prefoldin_2"/>
    <property type="match status" value="1"/>
</dbReference>
<comment type="similarity">
    <text evidence="1">Belongs to the prefoldin subunit beta family.</text>
</comment>
<dbReference type="Proteomes" id="UP001431209">
    <property type="component" value="Unassembled WGS sequence"/>
</dbReference>
<dbReference type="PANTHER" id="PTHR13303">
    <property type="entry name" value="PREFOLDIN SUBUNIT 2"/>
    <property type="match status" value="1"/>
</dbReference>
<evidence type="ECO:0000313" key="4">
    <source>
        <dbReference type="EMBL" id="KAL0483514.1"/>
    </source>
</evidence>
<keyword evidence="2" id="KW-0143">Chaperone</keyword>
<proteinExistence type="inferred from homology"/>
<dbReference type="AlphaFoldDB" id="A0AAW2Z2H7"/>
<gene>
    <name evidence="4" type="ORF">AKO1_014548</name>
</gene>
<organism evidence="4 5">
    <name type="scientific">Acrasis kona</name>
    <dbReference type="NCBI Taxonomy" id="1008807"/>
    <lineage>
        <taxon>Eukaryota</taxon>
        <taxon>Discoba</taxon>
        <taxon>Heterolobosea</taxon>
        <taxon>Tetramitia</taxon>
        <taxon>Eutetramitia</taxon>
        <taxon>Acrasidae</taxon>
        <taxon>Acrasis</taxon>
    </lineage>
</organism>
<accession>A0AAW2Z2H7</accession>
<comment type="caution">
    <text evidence="4">The sequence shown here is derived from an EMBL/GenBank/DDBJ whole genome shotgun (WGS) entry which is preliminary data.</text>
</comment>
<keyword evidence="3" id="KW-0175">Coiled coil</keyword>
<dbReference type="InterPro" id="IPR027235">
    <property type="entry name" value="PFD2"/>
</dbReference>
<reference evidence="4 5" key="1">
    <citation type="submission" date="2024-03" db="EMBL/GenBank/DDBJ databases">
        <title>The Acrasis kona genome and developmental transcriptomes reveal deep origins of eukaryotic multicellular pathways.</title>
        <authorList>
            <person name="Sheikh S."/>
            <person name="Fu C.-J."/>
            <person name="Brown M.W."/>
            <person name="Baldauf S.L."/>
        </authorList>
    </citation>
    <scope>NUCLEOTIDE SEQUENCE [LARGE SCALE GENOMIC DNA]</scope>
    <source>
        <strain evidence="4 5">ATCC MYA-3509</strain>
    </source>
</reference>
<evidence type="ECO:0000256" key="2">
    <source>
        <dbReference type="ARBA" id="ARBA00023186"/>
    </source>
</evidence>